<feature type="domain" description="KIB1-4 beta-propeller" evidence="2">
    <location>
        <begin position="24"/>
        <end position="285"/>
    </location>
</feature>
<evidence type="ECO:0000313" key="3">
    <source>
        <dbReference type="EMBL" id="CAA0810003.1"/>
    </source>
</evidence>
<sequence>MKENNEKLPLLMTVHGDHPSRQSFYSLVDRQSQKTQLPILIPRRIIGSGHGWLVLVNILTGKSSLWNPDSMSQISLPFLHDAHMYSRCVLTGPPTEPDCHIIFCSLNEEEQTVFRVRDCTTVSSPPGEVQIAAMASFRGEMYGLVDTDDRGFEFVTVHVVEGGLEFRPLLDELGRTVKVPYARRNWVNAYKCHLIEAPGSGGLLLVMKLMRGGYLKVGVEFKVFRVEVAANHRVECVELDSVEEWTIFINNLGSSFCRTSQKGACRPNCVYYTDEWKGRAVKVYDFGERSTTVLMPFRYAGRYVSLCYWVDIPNIPEPELEPQEVEHNPEPELELEPQEVEPEP</sequence>
<comment type="caution">
    <text evidence="3">The sequence shown here is derived from an EMBL/GenBank/DDBJ whole genome shotgun (WGS) entry which is preliminary data.</text>
</comment>
<dbReference type="PANTHER" id="PTHR40891">
    <property type="entry name" value="DUF295 DOMAIN-CONTAINING PROTEIN"/>
    <property type="match status" value="1"/>
</dbReference>
<reference evidence="3" key="1">
    <citation type="submission" date="2019-12" db="EMBL/GenBank/DDBJ databases">
        <authorList>
            <person name="Scholes J."/>
        </authorList>
    </citation>
    <scope>NUCLEOTIDE SEQUENCE</scope>
</reference>
<keyword evidence="4" id="KW-1185">Reference proteome</keyword>
<evidence type="ECO:0000256" key="1">
    <source>
        <dbReference type="SAM" id="MobiDB-lite"/>
    </source>
</evidence>
<dbReference type="Pfam" id="PF03478">
    <property type="entry name" value="Beta-prop_KIB1-4"/>
    <property type="match status" value="1"/>
</dbReference>
<protein>
    <recommendedName>
        <fullName evidence="2">KIB1-4 beta-propeller domain-containing protein</fullName>
    </recommendedName>
</protein>
<proteinExistence type="predicted"/>
<dbReference type="Proteomes" id="UP001153555">
    <property type="component" value="Unassembled WGS sequence"/>
</dbReference>
<dbReference type="InterPro" id="IPR005174">
    <property type="entry name" value="KIB1-4_b-propeller"/>
</dbReference>
<name>A0A9N7MMH4_STRHE</name>
<evidence type="ECO:0000259" key="2">
    <source>
        <dbReference type="Pfam" id="PF03478"/>
    </source>
</evidence>
<dbReference type="AlphaFoldDB" id="A0A9N7MMH4"/>
<organism evidence="3 4">
    <name type="scientific">Striga hermonthica</name>
    <name type="common">Purple witchweed</name>
    <name type="synonym">Buchnera hermonthica</name>
    <dbReference type="NCBI Taxonomy" id="68872"/>
    <lineage>
        <taxon>Eukaryota</taxon>
        <taxon>Viridiplantae</taxon>
        <taxon>Streptophyta</taxon>
        <taxon>Embryophyta</taxon>
        <taxon>Tracheophyta</taxon>
        <taxon>Spermatophyta</taxon>
        <taxon>Magnoliopsida</taxon>
        <taxon>eudicotyledons</taxon>
        <taxon>Gunneridae</taxon>
        <taxon>Pentapetalae</taxon>
        <taxon>asterids</taxon>
        <taxon>lamiids</taxon>
        <taxon>Lamiales</taxon>
        <taxon>Orobanchaceae</taxon>
        <taxon>Buchnereae</taxon>
        <taxon>Striga</taxon>
    </lineage>
</organism>
<feature type="region of interest" description="Disordered" evidence="1">
    <location>
        <begin position="319"/>
        <end position="344"/>
    </location>
</feature>
<gene>
    <name evidence="3" type="ORF">SHERM_11912</name>
</gene>
<dbReference type="PANTHER" id="PTHR40891:SF1">
    <property type="entry name" value="DUF295 DOMAIN-CONTAINING PROTEIN"/>
    <property type="match status" value="1"/>
</dbReference>
<accession>A0A9N7MMH4</accession>
<dbReference type="EMBL" id="CACSLK010004199">
    <property type="protein sequence ID" value="CAA0810003.1"/>
    <property type="molecule type" value="Genomic_DNA"/>
</dbReference>
<feature type="compositionally biased region" description="Acidic residues" evidence="1">
    <location>
        <begin position="331"/>
        <end position="344"/>
    </location>
</feature>
<evidence type="ECO:0000313" key="4">
    <source>
        <dbReference type="Proteomes" id="UP001153555"/>
    </source>
</evidence>
<dbReference type="OrthoDB" id="817791at2759"/>